<reference evidence="2 3" key="1">
    <citation type="submission" date="2017-11" db="EMBL/GenBank/DDBJ databases">
        <title>De-novo sequencing of pomegranate (Punica granatum L.) genome.</title>
        <authorList>
            <person name="Akparov Z."/>
            <person name="Amiraslanov A."/>
            <person name="Hajiyeva S."/>
            <person name="Abbasov M."/>
            <person name="Kaur K."/>
            <person name="Hamwieh A."/>
            <person name="Solovyev V."/>
            <person name="Salamov A."/>
            <person name="Braich B."/>
            <person name="Kosarev P."/>
            <person name="Mahmoud A."/>
            <person name="Hajiyev E."/>
            <person name="Babayeva S."/>
            <person name="Izzatullayeva V."/>
            <person name="Mammadov A."/>
            <person name="Mammadov A."/>
            <person name="Sharifova S."/>
            <person name="Ojaghi J."/>
            <person name="Eynullazada K."/>
            <person name="Bayramov B."/>
            <person name="Abdulazimova A."/>
            <person name="Shahmuradov I."/>
        </authorList>
    </citation>
    <scope>NUCLEOTIDE SEQUENCE [LARGE SCALE GENOMIC DNA]</scope>
    <source>
        <strain evidence="3">cv. AG2017</strain>
        <tissue evidence="2">Leaf</tissue>
    </source>
</reference>
<evidence type="ECO:0000256" key="1">
    <source>
        <dbReference type="SAM" id="MobiDB-lite"/>
    </source>
</evidence>
<gene>
    <name evidence="2" type="ORF">CRG98_043329</name>
</gene>
<feature type="region of interest" description="Disordered" evidence="1">
    <location>
        <begin position="1"/>
        <end position="35"/>
    </location>
</feature>
<dbReference type="Proteomes" id="UP000233551">
    <property type="component" value="Unassembled WGS sequence"/>
</dbReference>
<accession>A0A2I0HXF3</accession>
<sequence length="69" mass="7462">MEIEGKDWPRGLPTPPLEVANDLRQGSWPSTTKPPTQIEILEASPLESQLRGWGLSSVTTIACTMSAIA</sequence>
<evidence type="ECO:0000313" key="2">
    <source>
        <dbReference type="EMBL" id="PKI36303.1"/>
    </source>
</evidence>
<evidence type="ECO:0000313" key="3">
    <source>
        <dbReference type="Proteomes" id="UP000233551"/>
    </source>
</evidence>
<protein>
    <submittedName>
        <fullName evidence="2">Uncharacterized protein</fullName>
    </submittedName>
</protein>
<comment type="caution">
    <text evidence="2">The sequence shown here is derived from an EMBL/GenBank/DDBJ whole genome shotgun (WGS) entry which is preliminary data.</text>
</comment>
<keyword evidence="3" id="KW-1185">Reference proteome</keyword>
<organism evidence="2 3">
    <name type="scientific">Punica granatum</name>
    <name type="common">Pomegranate</name>
    <dbReference type="NCBI Taxonomy" id="22663"/>
    <lineage>
        <taxon>Eukaryota</taxon>
        <taxon>Viridiplantae</taxon>
        <taxon>Streptophyta</taxon>
        <taxon>Embryophyta</taxon>
        <taxon>Tracheophyta</taxon>
        <taxon>Spermatophyta</taxon>
        <taxon>Magnoliopsida</taxon>
        <taxon>eudicotyledons</taxon>
        <taxon>Gunneridae</taxon>
        <taxon>Pentapetalae</taxon>
        <taxon>rosids</taxon>
        <taxon>malvids</taxon>
        <taxon>Myrtales</taxon>
        <taxon>Lythraceae</taxon>
        <taxon>Punica</taxon>
    </lineage>
</organism>
<dbReference type="EMBL" id="PGOL01004924">
    <property type="protein sequence ID" value="PKI36303.1"/>
    <property type="molecule type" value="Genomic_DNA"/>
</dbReference>
<dbReference type="AlphaFoldDB" id="A0A2I0HXF3"/>
<proteinExistence type="predicted"/>
<name>A0A2I0HXF3_PUNGR</name>